<name>A0A081BXE7_VECG1</name>
<dbReference type="Proteomes" id="UP000030661">
    <property type="component" value="Unassembled WGS sequence"/>
</dbReference>
<accession>A0A081BXE7</accession>
<dbReference type="GO" id="GO:0005975">
    <property type="term" value="P:carbohydrate metabolic process"/>
    <property type="evidence" value="ECO:0007669"/>
    <property type="project" value="InterPro"/>
</dbReference>
<dbReference type="CDD" id="cd11338">
    <property type="entry name" value="AmyAc_CMD"/>
    <property type="match status" value="1"/>
</dbReference>
<dbReference type="GO" id="GO:0016798">
    <property type="term" value="F:hydrolase activity, acting on glycosyl bonds"/>
    <property type="evidence" value="ECO:0007669"/>
    <property type="project" value="UniProtKB-KW"/>
</dbReference>
<evidence type="ECO:0000256" key="3">
    <source>
        <dbReference type="SAM" id="MobiDB-lite"/>
    </source>
</evidence>
<dbReference type="eggNOG" id="COG0366">
    <property type="taxonomic scope" value="Bacteria"/>
</dbReference>
<dbReference type="PANTHER" id="PTHR10357">
    <property type="entry name" value="ALPHA-AMYLASE FAMILY MEMBER"/>
    <property type="match status" value="1"/>
</dbReference>
<protein>
    <submittedName>
        <fullName evidence="5">Glycosyl hydrolase, family 13</fullName>
    </submittedName>
</protein>
<feature type="region of interest" description="Disordered" evidence="3">
    <location>
        <begin position="26"/>
        <end position="45"/>
    </location>
</feature>
<keyword evidence="1 5" id="KW-0378">Hydrolase</keyword>
<dbReference type="InterPro" id="IPR017853">
    <property type="entry name" value="GH"/>
</dbReference>
<dbReference type="STRING" id="1499967.U27_03966"/>
<organism evidence="5">
    <name type="scientific">Vecturithrix granuli</name>
    <dbReference type="NCBI Taxonomy" id="1499967"/>
    <lineage>
        <taxon>Bacteria</taxon>
        <taxon>Candidatus Moduliflexota</taxon>
        <taxon>Candidatus Vecturitrichia</taxon>
        <taxon>Candidatus Vecturitrichales</taxon>
        <taxon>Candidatus Vecturitrichaceae</taxon>
        <taxon>Candidatus Vecturithrix</taxon>
    </lineage>
</organism>
<dbReference type="InterPro" id="IPR006047">
    <property type="entry name" value="GH13_cat_dom"/>
</dbReference>
<evidence type="ECO:0000313" key="6">
    <source>
        <dbReference type="Proteomes" id="UP000030661"/>
    </source>
</evidence>
<evidence type="ECO:0000259" key="4">
    <source>
        <dbReference type="SMART" id="SM00642"/>
    </source>
</evidence>
<dbReference type="Gene3D" id="3.20.20.80">
    <property type="entry name" value="Glycosidases"/>
    <property type="match status" value="1"/>
</dbReference>
<dbReference type="Pfam" id="PF00128">
    <property type="entry name" value="Alpha-amylase"/>
    <property type="match status" value="1"/>
</dbReference>
<keyword evidence="6" id="KW-1185">Reference proteome</keyword>
<evidence type="ECO:0000256" key="1">
    <source>
        <dbReference type="ARBA" id="ARBA00022801"/>
    </source>
</evidence>
<dbReference type="AlphaFoldDB" id="A0A081BXE7"/>
<evidence type="ECO:0000313" key="5">
    <source>
        <dbReference type="EMBL" id="GAK57002.1"/>
    </source>
</evidence>
<reference evidence="5" key="1">
    <citation type="journal article" date="2015" name="PeerJ">
        <title>First genomic representation of candidate bacterial phylum KSB3 points to enhanced environmental sensing as a trigger of wastewater bulking.</title>
        <authorList>
            <person name="Sekiguchi Y."/>
            <person name="Ohashi A."/>
            <person name="Parks D.H."/>
            <person name="Yamauchi T."/>
            <person name="Tyson G.W."/>
            <person name="Hugenholtz P."/>
        </authorList>
    </citation>
    <scope>NUCLEOTIDE SEQUENCE [LARGE SCALE GENOMIC DNA]</scope>
</reference>
<gene>
    <name evidence="5" type="ORF">U27_03966</name>
</gene>
<dbReference type="EMBL" id="DF820465">
    <property type="protein sequence ID" value="GAK57002.1"/>
    <property type="molecule type" value="Genomic_DNA"/>
</dbReference>
<dbReference type="SMART" id="SM00642">
    <property type="entry name" value="Aamy"/>
    <property type="match status" value="1"/>
</dbReference>
<sequence length="491" mass="57278">MNIHTPEWVKHAVFYQIFPDRFARSPRTQHPRGITFKPWGSPPEEQGYQGGDLRGIVDKLDYLQKLGVTALYLNPIFASASNHRYHTYDYYQVDPLLGGNEALRELLDAAHARKMRVVLDGVFNHASRGFWAFHHILENGANSPYLDWFIVYDWPLRPYSSDKTHPMNYKAWWNLPALPEFNTENPGVRDYIFNIARHWIEFGIDGWRLDVPFEINDDSFWQEFRRVVKTANPEAYLCGEVWWNAQRWLQGDQFDAVMNYLFMDAALCFFGANTLRTDYKREHLKLQGIGAEEFARAVEHMHGLYDWQVNHVQLNLLDSHDTARALWILGEDLSALRLCALFQMTMPGAPCIYYGDEIGLSAGDDPACRGAFPWENQKLWNHDLLGFYRQITAMHHKYPVLRTGTFTPLLARDRLYAFRRQLDQKQAIVFFNSDTRITSHTLALQKHVEVRDILQVWPRTANRLYQIRGQSLELMLPSREAVVLVNDVDLV</sequence>
<feature type="domain" description="Glycosyl hydrolase family 13 catalytic" evidence="4">
    <location>
        <begin position="16"/>
        <end position="395"/>
    </location>
</feature>
<dbReference type="Gene3D" id="2.60.40.1180">
    <property type="entry name" value="Golgi alpha-mannosidase II"/>
    <property type="match status" value="1"/>
</dbReference>
<dbReference type="HOGENOM" id="CLU_006462_6_3_0"/>
<dbReference type="PANTHER" id="PTHR10357:SF210">
    <property type="entry name" value="MALTODEXTRIN GLUCOSIDASE"/>
    <property type="match status" value="1"/>
</dbReference>
<dbReference type="SUPFAM" id="SSF51011">
    <property type="entry name" value="Glycosyl hydrolase domain"/>
    <property type="match status" value="1"/>
</dbReference>
<dbReference type="SUPFAM" id="SSF51445">
    <property type="entry name" value="(Trans)glycosidases"/>
    <property type="match status" value="1"/>
</dbReference>
<keyword evidence="2" id="KW-0326">Glycosidase</keyword>
<proteinExistence type="predicted"/>
<dbReference type="InterPro" id="IPR013780">
    <property type="entry name" value="Glyco_hydro_b"/>
</dbReference>
<evidence type="ECO:0000256" key="2">
    <source>
        <dbReference type="ARBA" id="ARBA00023295"/>
    </source>
</evidence>